<reference evidence="8" key="1">
    <citation type="submission" date="2018-05" db="EMBL/GenBank/DDBJ databases">
        <authorList>
            <person name="Lanie J.A."/>
            <person name="Ng W.-L."/>
            <person name="Kazmierczak K.M."/>
            <person name="Andrzejewski T.M."/>
            <person name="Davidsen T.M."/>
            <person name="Wayne K.J."/>
            <person name="Tettelin H."/>
            <person name="Glass J.I."/>
            <person name="Rusch D."/>
            <person name="Podicherti R."/>
            <person name="Tsui H.-C.T."/>
            <person name="Winkler M.E."/>
        </authorList>
    </citation>
    <scope>NUCLEOTIDE SEQUENCE</scope>
</reference>
<dbReference type="GO" id="GO:0016787">
    <property type="term" value="F:hydrolase activity"/>
    <property type="evidence" value="ECO:0007669"/>
    <property type="project" value="UniProtKB-KW"/>
</dbReference>
<dbReference type="GO" id="GO:0004518">
    <property type="term" value="F:nuclease activity"/>
    <property type="evidence" value="ECO:0007669"/>
    <property type="project" value="UniProtKB-KW"/>
</dbReference>
<dbReference type="InterPro" id="IPR002716">
    <property type="entry name" value="PIN_dom"/>
</dbReference>
<accession>A0A382D0D3</accession>
<evidence type="ECO:0000256" key="6">
    <source>
        <dbReference type="ARBA" id="ARBA00038093"/>
    </source>
</evidence>
<evidence type="ECO:0000256" key="5">
    <source>
        <dbReference type="ARBA" id="ARBA00022842"/>
    </source>
</evidence>
<dbReference type="Gene3D" id="3.40.50.1010">
    <property type="entry name" value="5'-nuclease"/>
    <property type="match status" value="1"/>
</dbReference>
<comment type="similarity">
    <text evidence="6">Belongs to the PINc/VapC protein family.</text>
</comment>
<dbReference type="EMBL" id="UINC01036688">
    <property type="protein sequence ID" value="SVB31033.1"/>
    <property type="molecule type" value="Genomic_DNA"/>
</dbReference>
<dbReference type="PANTHER" id="PTHR33653:SF1">
    <property type="entry name" value="RIBONUCLEASE VAPC2"/>
    <property type="match status" value="1"/>
</dbReference>
<sequence length="117" mass="13139">MANESAISELISALEEPPILTYVTLAEYRYGIAGSRYRVKIATQLKRLESSLPVYYPDNSTTYHYAEIALTLKAKGKPIPQNDLWISALAKQHDQPVLTQDKHFSSVDGLQVVSWKS</sequence>
<keyword evidence="2" id="KW-0540">Nuclease</keyword>
<dbReference type="PANTHER" id="PTHR33653">
    <property type="entry name" value="RIBONUCLEASE VAPC2"/>
    <property type="match status" value="1"/>
</dbReference>
<dbReference type="Pfam" id="PF01850">
    <property type="entry name" value="PIN"/>
    <property type="match status" value="1"/>
</dbReference>
<dbReference type="GO" id="GO:0046872">
    <property type="term" value="F:metal ion binding"/>
    <property type="evidence" value="ECO:0007669"/>
    <property type="project" value="UniProtKB-KW"/>
</dbReference>
<keyword evidence="3" id="KW-0479">Metal-binding</keyword>
<evidence type="ECO:0000256" key="4">
    <source>
        <dbReference type="ARBA" id="ARBA00022801"/>
    </source>
</evidence>
<keyword evidence="5" id="KW-0460">Magnesium</keyword>
<dbReference type="InterPro" id="IPR029060">
    <property type="entry name" value="PIN-like_dom_sf"/>
</dbReference>
<dbReference type="InterPro" id="IPR050556">
    <property type="entry name" value="Type_II_TA_system_RNase"/>
</dbReference>
<evidence type="ECO:0000259" key="7">
    <source>
        <dbReference type="Pfam" id="PF01850"/>
    </source>
</evidence>
<name>A0A382D0D3_9ZZZZ</name>
<dbReference type="AlphaFoldDB" id="A0A382D0D3"/>
<evidence type="ECO:0000256" key="3">
    <source>
        <dbReference type="ARBA" id="ARBA00022723"/>
    </source>
</evidence>
<evidence type="ECO:0000256" key="2">
    <source>
        <dbReference type="ARBA" id="ARBA00022722"/>
    </source>
</evidence>
<keyword evidence="4" id="KW-0378">Hydrolase</keyword>
<evidence type="ECO:0000313" key="8">
    <source>
        <dbReference type="EMBL" id="SVB31033.1"/>
    </source>
</evidence>
<gene>
    <name evidence="8" type="ORF">METZ01_LOCUS183887</name>
</gene>
<evidence type="ECO:0000256" key="1">
    <source>
        <dbReference type="ARBA" id="ARBA00001946"/>
    </source>
</evidence>
<comment type="cofactor">
    <cofactor evidence="1">
        <name>Mg(2+)</name>
        <dbReference type="ChEBI" id="CHEBI:18420"/>
    </cofactor>
</comment>
<organism evidence="8">
    <name type="scientific">marine metagenome</name>
    <dbReference type="NCBI Taxonomy" id="408172"/>
    <lineage>
        <taxon>unclassified sequences</taxon>
        <taxon>metagenomes</taxon>
        <taxon>ecological metagenomes</taxon>
    </lineage>
</organism>
<dbReference type="SUPFAM" id="SSF88723">
    <property type="entry name" value="PIN domain-like"/>
    <property type="match status" value="1"/>
</dbReference>
<feature type="domain" description="PIN" evidence="7">
    <location>
        <begin position="6"/>
        <end position="109"/>
    </location>
</feature>
<protein>
    <recommendedName>
        <fullName evidence="7">PIN domain-containing protein</fullName>
    </recommendedName>
</protein>
<proteinExistence type="inferred from homology"/>